<feature type="chain" id="PRO_5004834802" description="Endo-1,4-beta-xylanase" evidence="12">
    <location>
        <begin position="20"/>
        <end position="229"/>
    </location>
</feature>
<keyword evidence="8 10" id="KW-0326">Glycosidase</keyword>
<dbReference type="Proteomes" id="UP000030651">
    <property type="component" value="Unassembled WGS sequence"/>
</dbReference>
<keyword evidence="6 10" id="KW-0378">Hydrolase</keyword>
<evidence type="ECO:0000256" key="8">
    <source>
        <dbReference type="ARBA" id="ARBA00023295"/>
    </source>
</evidence>
<dbReference type="PRINTS" id="PR00911">
    <property type="entry name" value="GLHYDRLASE11"/>
</dbReference>
<dbReference type="OMA" id="ISLYGWT"/>
<dbReference type="PROSITE" id="PS51761">
    <property type="entry name" value="GH11_3"/>
    <property type="match status" value="1"/>
</dbReference>
<evidence type="ECO:0000256" key="3">
    <source>
        <dbReference type="ARBA" id="ARBA00007792"/>
    </source>
</evidence>
<dbReference type="KEGG" id="pfy:PFICI_01018"/>
<dbReference type="STRING" id="1229662.W3XMK0"/>
<evidence type="ECO:0000313" key="14">
    <source>
        <dbReference type="EMBL" id="ETS87190.1"/>
    </source>
</evidence>
<dbReference type="eggNOG" id="ENOG502RXA7">
    <property type="taxonomic scope" value="Eukaryota"/>
</dbReference>
<comment type="catalytic activity">
    <reaction evidence="1 10 11">
        <text>Endohydrolysis of (1-&gt;4)-beta-D-xylosidic linkages in xylans.</text>
        <dbReference type="EC" id="3.2.1.8"/>
    </reaction>
</comment>
<dbReference type="HOGENOM" id="CLU_052631_0_0_1"/>
<dbReference type="FunFam" id="2.60.120.180:FF:000001">
    <property type="entry name" value="Endo-1,4-beta-xylanase"/>
    <property type="match status" value="1"/>
</dbReference>
<comment type="pathway">
    <text evidence="2 10 11">Glycan degradation; xylan degradation.</text>
</comment>
<dbReference type="GO" id="GO:0045493">
    <property type="term" value="P:xylan catabolic process"/>
    <property type="evidence" value="ECO:0007669"/>
    <property type="project" value="UniProtKB-UniRule"/>
</dbReference>
<dbReference type="EMBL" id="KI912109">
    <property type="protein sequence ID" value="ETS87190.1"/>
    <property type="molecule type" value="Genomic_DNA"/>
</dbReference>
<evidence type="ECO:0000256" key="4">
    <source>
        <dbReference type="ARBA" id="ARBA00012590"/>
    </source>
</evidence>
<reference evidence="15" key="1">
    <citation type="journal article" date="2015" name="BMC Genomics">
        <title>Genomic and transcriptomic analysis of the endophytic fungus Pestalotiopsis fici reveals its lifestyle and high potential for synthesis of natural products.</title>
        <authorList>
            <person name="Wang X."/>
            <person name="Zhang X."/>
            <person name="Liu L."/>
            <person name="Xiang M."/>
            <person name="Wang W."/>
            <person name="Sun X."/>
            <person name="Che Y."/>
            <person name="Guo L."/>
            <person name="Liu G."/>
            <person name="Guo L."/>
            <person name="Wang C."/>
            <person name="Yin W.B."/>
            <person name="Stadler M."/>
            <person name="Zhang X."/>
            <person name="Liu X."/>
        </authorList>
    </citation>
    <scope>NUCLEOTIDE SEQUENCE [LARGE SCALE GENOMIC DNA]</scope>
    <source>
        <strain evidence="15">W106-1 / CGMCC3.15140</strain>
    </source>
</reference>
<evidence type="ECO:0000256" key="7">
    <source>
        <dbReference type="ARBA" id="ARBA00023277"/>
    </source>
</evidence>
<organism evidence="14 15">
    <name type="scientific">Pestalotiopsis fici (strain W106-1 / CGMCC3.15140)</name>
    <dbReference type="NCBI Taxonomy" id="1229662"/>
    <lineage>
        <taxon>Eukaryota</taxon>
        <taxon>Fungi</taxon>
        <taxon>Dikarya</taxon>
        <taxon>Ascomycota</taxon>
        <taxon>Pezizomycotina</taxon>
        <taxon>Sordariomycetes</taxon>
        <taxon>Xylariomycetidae</taxon>
        <taxon>Amphisphaeriales</taxon>
        <taxon>Sporocadaceae</taxon>
        <taxon>Pestalotiopsis</taxon>
    </lineage>
</organism>
<feature type="domain" description="GH11" evidence="13">
    <location>
        <begin position="38"/>
        <end position="227"/>
    </location>
</feature>
<evidence type="ECO:0000256" key="2">
    <source>
        <dbReference type="ARBA" id="ARBA00004851"/>
    </source>
</evidence>
<dbReference type="RefSeq" id="XP_007827790.1">
    <property type="nucleotide sequence ID" value="XM_007829599.1"/>
</dbReference>
<dbReference type="GeneID" id="19266031"/>
<dbReference type="InterPro" id="IPR013319">
    <property type="entry name" value="GH11/12"/>
</dbReference>
<evidence type="ECO:0000256" key="10">
    <source>
        <dbReference type="PROSITE-ProRule" id="PRU01097"/>
    </source>
</evidence>
<evidence type="ECO:0000256" key="6">
    <source>
        <dbReference type="ARBA" id="ARBA00022801"/>
    </source>
</evidence>
<dbReference type="AlphaFoldDB" id="W3XMK0"/>
<evidence type="ECO:0000256" key="1">
    <source>
        <dbReference type="ARBA" id="ARBA00000681"/>
    </source>
</evidence>
<dbReference type="OrthoDB" id="2115822at2759"/>
<dbReference type="PANTHER" id="PTHR46828">
    <property type="entry name" value="ENDO-1,4-BETA-XYLANASE A-RELATED"/>
    <property type="match status" value="1"/>
</dbReference>
<dbReference type="EC" id="3.2.1.8" evidence="4 10"/>
<dbReference type="Pfam" id="PF00457">
    <property type="entry name" value="Glyco_hydro_11"/>
    <property type="match status" value="1"/>
</dbReference>
<dbReference type="GO" id="GO:0031176">
    <property type="term" value="F:endo-1,4-beta-xylanase activity"/>
    <property type="evidence" value="ECO:0007669"/>
    <property type="project" value="UniProtKB-UniRule"/>
</dbReference>
<dbReference type="Gene3D" id="2.60.120.180">
    <property type="match status" value="1"/>
</dbReference>
<evidence type="ECO:0000256" key="9">
    <source>
        <dbReference type="ARBA" id="ARBA00023326"/>
    </source>
</evidence>
<keyword evidence="15" id="KW-1185">Reference proteome</keyword>
<sequence length="229" mass="24482">MVSASKFFLACAAVVGVLAAPFAELEALDGLHEKIEQRAVSPGTGTNNGFFYSFWTDGGGSVTYNNGAGGSYDVQWSSVNNFVAGKGWNPGASRVISYNGTWNGASVNSYLSVYGWTKNPLIEYYIVEAYGTYNPGSAAQKKGSVTSDGGTYDIYQTTRTNQPSIIGTATFQQFWSVRTSKRVGGTVTVQNHFDAWKQYGLTLGSHDYQIVATEGYQSSGSASITVQGP</sequence>
<evidence type="ECO:0000256" key="5">
    <source>
        <dbReference type="ARBA" id="ARBA00022651"/>
    </source>
</evidence>
<dbReference type="InterPro" id="IPR033123">
    <property type="entry name" value="GH11_dom"/>
</dbReference>
<dbReference type="PROSITE" id="PS00776">
    <property type="entry name" value="GH11_1"/>
    <property type="match status" value="1"/>
</dbReference>
<dbReference type="PROSITE" id="PS00777">
    <property type="entry name" value="GH11_2"/>
    <property type="match status" value="1"/>
</dbReference>
<keyword evidence="9 10" id="KW-0624">Polysaccharide degradation</keyword>
<evidence type="ECO:0000256" key="11">
    <source>
        <dbReference type="RuleBase" id="RU362015"/>
    </source>
</evidence>
<dbReference type="UniPathway" id="UPA00114"/>
<dbReference type="InterPro" id="IPR013320">
    <property type="entry name" value="ConA-like_dom_sf"/>
</dbReference>
<feature type="signal peptide" evidence="12">
    <location>
        <begin position="1"/>
        <end position="19"/>
    </location>
</feature>
<keyword evidence="7 10" id="KW-0119">Carbohydrate metabolism</keyword>
<evidence type="ECO:0000256" key="12">
    <source>
        <dbReference type="SAM" id="SignalP"/>
    </source>
</evidence>
<evidence type="ECO:0000313" key="15">
    <source>
        <dbReference type="Proteomes" id="UP000030651"/>
    </source>
</evidence>
<name>W3XMK0_PESFW</name>
<proteinExistence type="inferred from homology"/>
<dbReference type="InterPro" id="IPR033119">
    <property type="entry name" value="GH11_AS_2"/>
</dbReference>
<keyword evidence="12" id="KW-0732">Signal</keyword>
<comment type="similarity">
    <text evidence="3 10 11">Belongs to the glycosyl hydrolase 11 (cellulase G) family.</text>
</comment>
<dbReference type="PANTHER" id="PTHR46828:SF2">
    <property type="entry name" value="ENDO-1,4-BETA-XYLANASE A-RELATED"/>
    <property type="match status" value="1"/>
</dbReference>
<dbReference type="InParanoid" id="W3XMK0"/>
<dbReference type="SUPFAM" id="SSF49899">
    <property type="entry name" value="Concanavalin A-like lectins/glucanases"/>
    <property type="match status" value="1"/>
</dbReference>
<protein>
    <recommendedName>
        <fullName evidence="4 10">Endo-1,4-beta-xylanase</fullName>
        <ecNumber evidence="4 10">3.2.1.8</ecNumber>
    </recommendedName>
</protein>
<evidence type="ECO:0000259" key="13">
    <source>
        <dbReference type="PROSITE" id="PS51761"/>
    </source>
</evidence>
<gene>
    <name evidence="14" type="ORF">PFICI_01018</name>
</gene>
<feature type="active site" description="Proton donor" evidence="10">
    <location>
        <position position="214"/>
    </location>
</feature>
<dbReference type="InterPro" id="IPR001137">
    <property type="entry name" value="Glyco_hydro_11"/>
</dbReference>
<dbReference type="InterPro" id="IPR018208">
    <property type="entry name" value="GH11_AS_1"/>
</dbReference>
<keyword evidence="5 10" id="KW-0858">Xylan degradation</keyword>
<accession>W3XMK0</accession>
<feature type="active site" description="Nucleophile" evidence="10">
    <location>
        <position position="123"/>
    </location>
</feature>